<feature type="region of interest" description="Disordered" evidence="1">
    <location>
        <begin position="85"/>
        <end position="114"/>
    </location>
</feature>
<keyword evidence="3" id="KW-1185">Reference proteome</keyword>
<sequence>MEREPVRRIIDYPWVVVRIACRVCARNGQARLARLAEKHGAECSIEELLDRIAWTCPYPRLKPDQKARKYHAYCGVFLPDLELPAPRPPDMPGTGLRLVHGKDTGATPGDKDAA</sequence>
<evidence type="ECO:0000256" key="1">
    <source>
        <dbReference type="SAM" id="MobiDB-lite"/>
    </source>
</evidence>
<proteinExistence type="predicted"/>
<dbReference type="Proteomes" id="UP000596427">
    <property type="component" value="Plasmid unnamed2"/>
</dbReference>
<geneLocation type="plasmid" evidence="2 3">
    <name>unnamed2</name>
</geneLocation>
<accession>A0A974PUP2</accession>
<dbReference type="EMBL" id="CP063364">
    <property type="protein sequence ID" value="QRG10153.1"/>
    <property type="molecule type" value="Genomic_DNA"/>
</dbReference>
<dbReference type="KEGG" id="xdi:EZH22_30175"/>
<protein>
    <submittedName>
        <fullName evidence="2">Uncharacterized protein</fullName>
    </submittedName>
</protein>
<evidence type="ECO:0000313" key="2">
    <source>
        <dbReference type="EMBL" id="QRG10153.1"/>
    </source>
</evidence>
<organism evidence="2 3">
    <name type="scientific">Xanthobacter dioxanivorans</name>
    <dbReference type="NCBI Taxonomy" id="2528964"/>
    <lineage>
        <taxon>Bacteria</taxon>
        <taxon>Pseudomonadati</taxon>
        <taxon>Pseudomonadota</taxon>
        <taxon>Alphaproteobacteria</taxon>
        <taxon>Hyphomicrobiales</taxon>
        <taxon>Xanthobacteraceae</taxon>
        <taxon>Xanthobacter</taxon>
    </lineage>
</organism>
<keyword evidence="2" id="KW-0614">Plasmid</keyword>
<reference evidence="2 3" key="1">
    <citation type="submission" date="2020-10" db="EMBL/GenBank/DDBJ databases">
        <title>Degradation of 1,4-Dioxane by Xanthobacter sp. YN2, via a Novel Group-2 Soluble Di-Iron Monooxygenase.</title>
        <authorList>
            <person name="Ma F."/>
            <person name="Wang Y."/>
            <person name="Yang J."/>
            <person name="Guo H."/>
            <person name="Su D."/>
            <person name="Yu L."/>
        </authorList>
    </citation>
    <scope>NUCLEOTIDE SEQUENCE [LARGE SCALE GENOMIC DNA]</scope>
    <source>
        <strain evidence="2 3">YN2</strain>
        <plasmid evidence="2 3">unnamed2</plasmid>
    </source>
</reference>
<name>A0A974PUP2_9HYPH</name>
<evidence type="ECO:0000313" key="3">
    <source>
        <dbReference type="Proteomes" id="UP000596427"/>
    </source>
</evidence>
<dbReference type="RefSeq" id="WP_203197028.1">
    <property type="nucleotide sequence ID" value="NZ_CP063364.1"/>
</dbReference>
<gene>
    <name evidence="2" type="ORF">EZH22_30175</name>
</gene>
<dbReference type="AlphaFoldDB" id="A0A974PUP2"/>